<reference evidence="2" key="1">
    <citation type="submission" date="2020-12" db="EMBL/GenBank/DDBJ databases">
        <title>Desulfobium dissulfuricans gen. nov., sp. nov., a novel mesophilic, sulfate-reducing bacterium isolated from a deep-sea hydrothermal vent.</title>
        <authorList>
            <person name="Hashimoto Y."/>
            <person name="Tame A."/>
            <person name="Sawayama S."/>
            <person name="Miyazaki J."/>
            <person name="Takai K."/>
            <person name="Nakagawa S."/>
        </authorList>
    </citation>
    <scope>NUCLEOTIDE SEQUENCE</scope>
    <source>
        <strain evidence="2">GF1</strain>
    </source>
</reference>
<dbReference type="Proteomes" id="UP001063350">
    <property type="component" value="Chromosome"/>
</dbReference>
<keyword evidence="3" id="KW-1185">Reference proteome</keyword>
<organism evidence="2 3">
    <name type="scientific">Desulfolithobacter dissulfuricans</name>
    <dbReference type="NCBI Taxonomy" id="2795293"/>
    <lineage>
        <taxon>Bacteria</taxon>
        <taxon>Pseudomonadati</taxon>
        <taxon>Thermodesulfobacteriota</taxon>
        <taxon>Desulfobulbia</taxon>
        <taxon>Desulfobulbales</taxon>
        <taxon>Desulfobulbaceae</taxon>
        <taxon>Desulfolithobacter</taxon>
    </lineage>
</organism>
<dbReference type="Pfam" id="PF03886">
    <property type="entry name" value="ABC_trans_aux"/>
    <property type="match status" value="1"/>
</dbReference>
<gene>
    <name evidence="2" type="ORF">GF1_15140</name>
</gene>
<dbReference type="KEGG" id="ddu:GF1_15140"/>
<feature type="domain" description="ABC-type transport auxiliary lipoprotein component" evidence="1">
    <location>
        <begin position="33"/>
        <end position="193"/>
    </location>
</feature>
<protein>
    <recommendedName>
        <fullName evidence="1">ABC-type transport auxiliary lipoprotein component domain-containing protein</fullName>
    </recommendedName>
</protein>
<sequence>MKSFRSLLLPVLGLLLLFGQGGCITQSVPVSQYTLVPLAREPLASTRELPGLLLVGPVQLPPYIDGPGIVTRTGDSRINRSSRHFWAGPLDTVVRDTLAADLSRLLDSSLVAPWPGPRFGDPALQVEITLLSFIGEPGAEFTCEAIWSLGDTQARQMLRRRTFRTVLPLDDPGYETYARTGSQALHQLAREIARAVIASERP</sequence>
<accession>A0A915U0C5</accession>
<proteinExistence type="predicted"/>
<name>A0A915U0C5_9BACT</name>
<evidence type="ECO:0000259" key="1">
    <source>
        <dbReference type="Pfam" id="PF03886"/>
    </source>
</evidence>
<dbReference type="InterPro" id="IPR005586">
    <property type="entry name" value="ABC_trans_aux"/>
</dbReference>
<evidence type="ECO:0000313" key="3">
    <source>
        <dbReference type="Proteomes" id="UP001063350"/>
    </source>
</evidence>
<dbReference type="EMBL" id="AP024233">
    <property type="protein sequence ID" value="BCO09138.1"/>
    <property type="molecule type" value="Genomic_DNA"/>
</dbReference>
<evidence type="ECO:0000313" key="2">
    <source>
        <dbReference type="EMBL" id="BCO09138.1"/>
    </source>
</evidence>
<dbReference type="Gene3D" id="3.40.50.10610">
    <property type="entry name" value="ABC-type transport auxiliary lipoprotein component"/>
    <property type="match status" value="1"/>
</dbReference>
<dbReference type="AlphaFoldDB" id="A0A915U0C5"/>
<dbReference type="RefSeq" id="WP_267929008.1">
    <property type="nucleotide sequence ID" value="NZ_AP024233.1"/>
</dbReference>
<dbReference type="SUPFAM" id="SSF159594">
    <property type="entry name" value="XCC0632-like"/>
    <property type="match status" value="1"/>
</dbReference>